<reference evidence="2" key="1">
    <citation type="submission" date="2022-10" db="EMBL/GenBank/DDBJ databases">
        <title>Tapping the CABI collections for fungal endophytes: first genome assemblies for Collariella, Neodidymelliopsis, Ascochyta clinopodiicola, Didymella pomorum, Didymosphaeria variabile, Neocosmospora piperis and Neocucurbitaria cava.</title>
        <authorList>
            <person name="Hill R."/>
        </authorList>
    </citation>
    <scope>NUCLEOTIDE SEQUENCE</scope>
    <source>
        <strain evidence="2">IMI 366586</strain>
    </source>
</reference>
<feature type="compositionally biased region" description="Polar residues" evidence="1">
    <location>
        <begin position="131"/>
        <end position="147"/>
    </location>
</feature>
<feature type="region of interest" description="Disordered" evidence="1">
    <location>
        <begin position="234"/>
        <end position="262"/>
    </location>
</feature>
<dbReference type="EMBL" id="JAPEUR010000001">
    <property type="protein sequence ID" value="KAJ4329380.1"/>
    <property type="molecule type" value="Genomic_DNA"/>
</dbReference>
<protein>
    <submittedName>
        <fullName evidence="2">Uncharacterized protein</fullName>
    </submittedName>
</protein>
<dbReference type="Proteomes" id="UP001140502">
    <property type="component" value="Unassembled WGS sequence"/>
</dbReference>
<gene>
    <name evidence="2" type="ORF">N0V84_000012</name>
</gene>
<comment type="caution">
    <text evidence="2">The sequence shown here is derived from an EMBL/GenBank/DDBJ whole genome shotgun (WGS) entry which is preliminary data.</text>
</comment>
<feature type="compositionally biased region" description="Basic and acidic residues" evidence="1">
    <location>
        <begin position="43"/>
        <end position="53"/>
    </location>
</feature>
<feature type="region of interest" description="Disordered" evidence="1">
    <location>
        <begin position="110"/>
        <end position="153"/>
    </location>
</feature>
<evidence type="ECO:0000313" key="3">
    <source>
        <dbReference type="Proteomes" id="UP001140502"/>
    </source>
</evidence>
<accession>A0A9W8WNB5</accession>
<dbReference type="AlphaFoldDB" id="A0A9W8WNB5"/>
<evidence type="ECO:0000313" key="2">
    <source>
        <dbReference type="EMBL" id="KAJ4329380.1"/>
    </source>
</evidence>
<evidence type="ECO:0000256" key="1">
    <source>
        <dbReference type="SAM" id="MobiDB-lite"/>
    </source>
</evidence>
<proteinExistence type="predicted"/>
<organism evidence="2 3">
    <name type="scientific">Fusarium piperis</name>
    <dbReference type="NCBI Taxonomy" id="1435070"/>
    <lineage>
        <taxon>Eukaryota</taxon>
        <taxon>Fungi</taxon>
        <taxon>Dikarya</taxon>
        <taxon>Ascomycota</taxon>
        <taxon>Pezizomycotina</taxon>
        <taxon>Sordariomycetes</taxon>
        <taxon>Hypocreomycetidae</taxon>
        <taxon>Hypocreales</taxon>
        <taxon>Nectriaceae</taxon>
        <taxon>Fusarium</taxon>
        <taxon>Fusarium solani species complex</taxon>
    </lineage>
</organism>
<sequence>MVENVEREAIAEEPARARQWARNIDGRLDYSYVRSPPSTWGSSHEESNREHSESGSVREAQSSDLDEVETPGERAGLEASNWIDAHMKGIGLLPEERLKLFDDMHPALSDYAPASDIPSQLGTGRRPRSMHSGSESGRWPQLNTNRPVSVAGPPTSVVDESIWEPASVVSFSQSGSHVPRDSETVVAAPSTVSTVTSLAPDLNGRRNAPSLVSLPPDHGPYLAFCREMGLKVDPEILRQQQASSDEAGGDSPPPPSSIYSQD</sequence>
<keyword evidence="3" id="KW-1185">Reference proteome</keyword>
<feature type="region of interest" description="Disordered" evidence="1">
    <location>
        <begin position="30"/>
        <end position="80"/>
    </location>
</feature>
<dbReference type="OrthoDB" id="3786931at2759"/>
<name>A0A9W8WNB5_9HYPO</name>